<dbReference type="Gene3D" id="6.10.340.10">
    <property type="match status" value="1"/>
</dbReference>
<dbReference type="CDD" id="cd06225">
    <property type="entry name" value="HAMP"/>
    <property type="match status" value="1"/>
</dbReference>
<comment type="subcellular location">
    <subcellularLocation>
        <location evidence="1">Cell membrane</location>
        <topology evidence="1">Multi-pass membrane protein</topology>
    </subcellularLocation>
</comment>
<dbReference type="SUPFAM" id="SSF55874">
    <property type="entry name" value="ATPase domain of HSP90 chaperone/DNA topoisomerase II/histidine kinase"/>
    <property type="match status" value="1"/>
</dbReference>
<keyword evidence="4" id="KW-0808">Transferase</keyword>
<keyword evidence="8" id="KW-0067">ATP-binding</keyword>
<dbReference type="InterPro" id="IPR036890">
    <property type="entry name" value="HATPase_C_sf"/>
</dbReference>
<evidence type="ECO:0000256" key="1">
    <source>
        <dbReference type="ARBA" id="ARBA00004651"/>
    </source>
</evidence>
<keyword evidence="9 12" id="KW-1133">Transmembrane helix</keyword>
<dbReference type="EMBL" id="QUBQ01000002">
    <property type="protein sequence ID" value="REK75148.1"/>
    <property type="molecule type" value="Genomic_DNA"/>
</dbReference>
<dbReference type="AlphaFoldDB" id="A0A371PHZ7"/>
<dbReference type="GO" id="GO:0005524">
    <property type="term" value="F:ATP binding"/>
    <property type="evidence" value="ECO:0007669"/>
    <property type="project" value="UniProtKB-KW"/>
</dbReference>
<dbReference type="GO" id="GO:0005886">
    <property type="term" value="C:plasma membrane"/>
    <property type="evidence" value="ECO:0007669"/>
    <property type="project" value="UniProtKB-SubCell"/>
</dbReference>
<feature type="domain" description="HAMP" evidence="13">
    <location>
        <begin position="321"/>
        <end position="373"/>
    </location>
</feature>
<evidence type="ECO:0000313" key="14">
    <source>
        <dbReference type="EMBL" id="REK75148.1"/>
    </source>
</evidence>
<evidence type="ECO:0000256" key="8">
    <source>
        <dbReference type="ARBA" id="ARBA00022840"/>
    </source>
</evidence>
<evidence type="ECO:0000256" key="9">
    <source>
        <dbReference type="ARBA" id="ARBA00022989"/>
    </source>
</evidence>
<evidence type="ECO:0000256" key="6">
    <source>
        <dbReference type="ARBA" id="ARBA00022741"/>
    </source>
</evidence>
<evidence type="ECO:0000256" key="7">
    <source>
        <dbReference type="ARBA" id="ARBA00022777"/>
    </source>
</evidence>
<feature type="transmembrane region" description="Helical" evidence="12">
    <location>
        <begin position="302"/>
        <end position="324"/>
    </location>
</feature>
<evidence type="ECO:0000256" key="3">
    <source>
        <dbReference type="ARBA" id="ARBA00022553"/>
    </source>
</evidence>
<keyword evidence="11 12" id="KW-0472">Membrane</keyword>
<proteinExistence type="predicted"/>
<keyword evidence="15" id="KW-1185">Reference proteome</keyword>
<evidence type="ECO:0000259" key="13">
    <source>
        <dbReference type="PROSITE" id="PS50885"/>
    </source>
</evidence>
<organism evidence="14 15">
    <name type="scientific">Paenibacillus paeoniae</name>
    <dbReference type="NCBI Taxonomy" id="2292705"/>
    <lineage>
        <taxon>Bacteria</taxon>
        <taxon>Bacillati</taxon>
        <taxon>Bacillota</taxon>
        <taxon>Bacilli</taxon>
        <taxon>Bacillales</taxon>
        <taxon>Paenibacillaceae</taxon>
        <taxon>Paenibacillus</taxon>
    </lineage>
</organism>
<dbReference type="SMART" id="SM00304">
    <property type="entry name" value="HAMP"/>
    <property type="match status" value="1"/>
</dbReference>
<comment type="caution">
    <text evidence="14">The sequence shown here is derived from an EMBL/GenBank/DDBJ whole genome shotgun (WGS) entry which is preliminary data.</text>
</comment>
<evidence type="ECO:0000256" key="11">
    <source>
        <dbReference type="ARBA" id="ARBA00023136"/>
    </source>
</evidence>
<feature type="transmembrane region" description="Helical" evidence="12">
    <location>
        <begin position="29"/>
        <end position="49"/>
    </location>
</feature>
<dbReference type="OrthoDB" id="2493994at2"/>
<keyword evidence="5 12" id="KW-0812">Transmembrane</keyword>
<accession>A0A371PHZ7</accession>
<evidence type="ECO:0000313" key="15">
    <source>
        <dbReference type="Proteomes" id="UP000261905"/>
    </source>
</evidence>
<dbReference type="PANTHER" id="PTHR34220:SF11">
    <property type="entry name" value="SENSOR PROTEIN KINASE HPTS"/>
    <property type="match status" value="1"/>
</dbReference>
<keyword evidence="7" id="KW-0418">Kinase</keyword>
<dbReference type="InterPro" id="IPR010559">
    <property type="entry name" value="Sig_transdc_His_kin_internal"/>
</dbReference>
<keyword evidence="3" id="KW-0597">Phosphoprotein</keyword>
<dbReference type="InterPro" id="IPR050640">
    <property type="entry name" value="Bact_2-comp_sensor_kinase"/>
</dbReference>
<protein>
    <submittedName>
        <fullName evidence="14">HAMP domain-containing protein</fullName>
    </submittedName>
</protein>
<dbReference type="Pfam" id="PF00672">
    <property type="entry name" value="HAMP"/>
    <property type="match status" value="1"/>
</dbReference>
<name>A0A371PHZ7_9BACL</name>
<keyword evidence="10" id="KW-0902">Two-component regulatory system</keyword>
<dbReference type="Proteomes" id="UP000261905">
    <property type="component" value="Unassembled WGS sequence"/>
</dbReference>
<dbReference type="Gene3D" id="3.30.565.10">
    <property type="entry name" value="Histidine kinase-like ATPase, C-terminal domain"/>
    <property type="match status" value="1"/>
</dbReference>
<gene>
    <name evidence="14" type="ORF">DX130_16080</name>
</gene>
<keyword evidence="2" id="KW-1003">Cell membrane</keyword>
<reference evidence="14 15" key="1">
    <citation type="submission" date="2018-08" db="EMBL/GenBank/DDBJ databases">
        <title>Paenibacillus sp. M4BSY-1, whole genome shotgun sequence.</title>
        <authorList>
            <person name="Tuo L."/>
        </authorList>
    </citation>
    <scope>NUCLEOTIDE SEQUENCE [LARGE SCALE GENOMIC DNA]</scope>
    <source>
        <strain evidence="14 15">M4BSY-1</strain>
    </source>
</reference>
<dbReference type="PROSITE" id="PS50885">
    <property type="entry name" value="HAMP"/>
    <property type="match status" value="1"/>
</dbReference>
<evidence type="ECO:0000256" key="4">
    <source>
        <dbReference type="ARBA" id="ARBA00022679"/>
    </source>
</evidence>
<evidence type="ECO:0000256" key="10">
    <source>
        <dbReference type="ARBA" id="ARBA00023012"/>
    </source>
</evidence>
<evidence type="ECO:0000256" key="12">
    <source>
        <dbReference type="SAM" id="Phobius"/>
    </source>
</evidence>
<evidence type="ECO:0000256" key="5">
    <source>
        <dbReference type="ARBA" id="ARBA00022692"/>
    </source>
</evidence>
<keyword evidence="6" id="KW-0547">Nucleotide-binding</keyword>
<dbReference type="PANTHER" id="PTHR34220">
    <property type="entry name" value="SENSOR HISTIDINE KINASE YPDA"/>
    <property type="match status" value="1"/>
</dbReference>
<evidence type="ECO:0000256" key="2">
    <source>
        <dbReference type="ARBA" id="ARBA00022475"/>
    </source>
</evidence>
<dbReference type="InterPro" id="IPR003660">
    <property type="entry name" value="HAMP_dom"/>
</dbReference>
<sequence>MLLPVHLRPRRIRMVHKLKVFLTRIQTKLLLSFLILIMIPILIAVMLYYESSNRLLMTEVHQSSAEMLAKLADRVNTTAERMYQASHLMINDPEMIEFLQLPDKSWLVEYDTFQKYKAFSKKMINIRDFLLETEAYVAVFDFRGHLTSTWTMQQSNQIYEQMQLEPWFEATKAMQGVPLWNIFNEQDMSIVQGSKTETYLTMTRLVAGSTGKGYGIVLIAVPISSMLPEMIAELPAEEGTGIKLFLVKDQELLLGNKGAYAALDQRFLINEQHINQLGWSLIEATPSNLFSEKLQSLRNQSMFWLVLLLVCCCFIFIMIMLRIMKRLKMLHSSMSKVGIGNFTPIPIGAGDDELVLLSRKFNDMVSNLSVLVKNVAEEQKKKEEAKFQALQAQVKPHFLFNTLTSIKWSAKLSGAEHVSEMITSLGKLLSYSMKNDKEQALLSEEIDFLSSYVSLQNLRFNNSVRLEVDLSSELLAVPILKFTLQPIVENSIIHGRNDPLLISIHGGIKDGIVTISIRDNGGGSLSAGDGTGENSVEHHASITVSKFSGIGLKNIHERIKLHFGVAYGLTVRNIKNEGFEVTLQLPLQRGEQ</sequence>
<dbReference type="Pfam" id="PF06580">
    <property type="entry name" value="His_kinase"/>
    <property type="match status" value="1"/>
</dbReference>
<dbReference type="GO" id="GO:0000155">
    <property type="term" value="F:phosphorelay sensor kinase activity"/>
    <property type="evidence" value="ECO:0007669"/>
    <property type="project" value="InterPro"/>
</dbReference>